<organism evidence="1 2">
    <name type="scientific">Pedobacter cryoconitis</name>
    <dbReference type="NCBI Taxonomy" id="188932"/>
    <lineage>
        <taxon>Bacteria</taxon>
        <taxon>Pseudomonadati</taxon>
        <taxon>Bacteroidota</taxon>
        <taxon>Sphingobacteriia</taxon>
        <taxon>Sphingobacteriales</taxon>
        <taxon>Sphingobacteriaceae</taxon>
        <taxon>Pedobacter</taxon>
    </lineage>
</organism>
<dbReference type="AlphaFoldDB" id="A0A7W9DJ26"/>
<sequence>MLTLTIVPCCALEKDADQFSLKTLQQYTQKDEDCCKDCSPFYVCGTCVGFTVNNFLSPTFTIYLRPVKHDSAYLTVELPQIPAVIWQPPQLS</sequence>
<proteinExistence type="predicted"/>
<gene>
    <name evidence="1" type="ORF">HDE69_001323</name>
</gene>
<protein>
    <submittedName>
        <fullName evidence="1">Uncharacterized protein</fullName>
    </submittedName>
</protein>
<dbReference type="Proteomes" id="UP000537718">
    <property type="component" value="Unassembled WGS sequence"/>
</dbReference>
<evidence type="ECO:0000313" key="1">
    <source>
        <dbReference type="EMBL" id="MBB5620274.1"/>
    </source>
</evidence>
<accession>A0A7W9DJ26</accession>
<reference evidence="1 2" key="1">
    <citation type="submission" date="2020-08" db="EMBL/GenBank/DDBJ databases">
        <title>Genomic Encyclopedia of Type Strains, Phase IV (KMG-V): Genome sequencing to study the core and pangenomes of soil and plant-associated prokaryotes.</title>
        <authorList>
            <person name="Whitman W."/>
        </authorList>
    </citation>
    <scope>NUCLEOTIDE SEQUENCE [LARGE SCALE GENOMIC DNA]</scope>
    <source>
        <strain evidence="1 2">MP7CTX6</strain>
    </source>
</reference>
<name>A0A7W9DJ26_9SPHI</name>
<dbReference type="EMBL" id="JACHCF010000003">
    <property type="protein sequence ID" value="MBB5620274.1"/>
    <property type="molecule type" value="Genomic_DNA"/>
</dbReference>
<evidence type="ECO:0000313" key="2">
    <source>
        <dbReference type="Proteomes" id="UP000537718"/>
    </source>
</evidence>
<comment type="caution">
    <text evidence="1">The sequence shown here is derived from an EMBL/GenBank/DDBJ whole genome shotgun (WGS) entry which is preliminary data.</text>
</comment>